<evidence type="ECO:0000313" key="1">
    <source>
        <dbReference type="EMBL" id="TSE04900.1"/>
    </source>
</evidence>
<dbReference type="Pfam" id="PF19775">
    <property type="entry name" value="DUF6261"/>
    <property type="match status" value="1"/>
</dbReference>
<dbReference type="AlphaFoldDB" id="A0A554VDG8"/>
<gene>
    <name evidence="1" type="ORF">FOF46_24760</name>
</gene>
<dbReference type="RefSeq" id="WP_143918312.1">
    <property type="nucleotide sequence ID" value="NZ_CANMIK010000075.1"/>
</dbReference>
<sequence>MKNIVILRDPQALKLAPQSATLIREIFAMDEVYKKQINTISKDLEAIDKRRDLAIIGIRIVLEGFIYHFDHTKRNAAKELLKSIDNYEKRITKQNYHVKTITLDHLTYDWETILELKTALITLDLTDWAKELKESNTTFNKTYLKHNAEYLFDSKTDVTQLRNKVKESYTDLINHITAYATLHSSEVYENIIKEINILTKKYNDIVEKREPLDVEIVESPF</sequence>
<dbReference type="Proteomes" id="UP000318833">
    <property type="component" value="Unassembled WGS sequence"/>
</dbReference>
<organism evidence="1 2">
    <name type="scientific">Aquimarina algiphila</name>
    <dbReference type="NCBI Taxonomy" id="2047982"/>
    <lineage>
        <taxon>Bacteria</taxon>
        <taxon>Pseudomonadati</taxon>
        <taxon>Bacteroidota</taxon>
        <taxon>Flavobacteriia</taxon>
        <taxon>Flavobacteriales</taxon>
        <taxon>Flavobacteriaceae</taxon>
        <taxon>Aquimarina</taxon>
    </lineage>
</organism>
<comment type="caution">
    <text evidence="1">The sequence shown here is derived from an EMBL/GenBank/DDBJ whole genome shotgun (WGS) entry which is preliminary data.</text>
</comment>
<evidence type="ECO:0000313" key="2">
    <source>
        <dbReference type="Proteomes" id="UP000318833"/>
    </source>
</evidence>
<accession>A0A554VDG8</accession>
<proteinExistence type="predicted"/>
<keyword evidence="2" id="KW-1185">Reference proteome</keyword>
<protein>
    <submittedName>
        <fullName evidence="1">Uncharacterized protein</fullName>
    </submittedName>
</protein>
<dbReference type="InterPro" id="IPR046228">
    <property type="entry name" value="DUF6261"/>
</dbReference>
<dbReference type="OrthoDB" id="1150508at2"/>
<name>A0A554VDG8_9FLAO</name>
<reference evidence="1 2" key="1">
    <citation type="submission" date="2019-07" db="EMBL/GenBank/DDBJ databases">
        <title>The draft genome sequence of Aquimarina algiphila M91.</title>
        <authorList>
            <person name="Meng X."/>
        </authorList>
    </citation>
    <scope>NUCLEOTIDE SEQUENCE [LARGE SCALE GENOMIC DNA]</scope>
    <source>
        <strain evidence="1 2">M91</strain>
    </source>
</reference>
<dbReference type="EMBL" id="VLNR01000069">
    <property type="protein sequence ID" value="TSE04900.1"/>
    <property type="molecule type" value="Genomic_DNA"/>
</dbReference>